<keyword evidence="2" id="KW-1185">Reference proteome</keyword>
<comment type="caution">
    <text evidence="1">The sequence shown here is derived from an EMBL/GenBank/DDBJ whole genome shotgun (WGS) entry which is preliminary data.</text>
</comment>
<evidence type="ECO:0000313" key="2">
    <source>
        <dbReference type="Proteomes" id="UP000826195"/>
    </source>
</evidence>
<gene>
    <name evidence="1" type="ORF">KQX54_002873</name>
</gene>
<name>A0AAV7HZT6_COTGL</name>
<accession>A0AAV7HZT6</accession>
<dbReference type="Proteomes" id="UP000826195">
    <property type="component" value="Unassembled WGS sequence"/>
</dbReference>
<proteinExistence type="predicted"/>
<sequence>MYLNNRYKCLKIKICSEFQRTKLIIPSVYVVNLDENDIDKVRVFDSKNVVLRYKLGNETHYVAHTEKGNCLFQALIYQNLDSSHTQLIEGPLLYRGKLLSPDDNENLEQWAEKYVNDFPTKNYKTLAELITHRIALETIYSKLSLIKGFIYS</sequence>
<reference evidence="1 2" key="1">
    <citation type="journal article" date="2021" name="J. Hered.">
        <title>A chromosome-level genome assembly of the parasitoid wasp, Cotesia glomerata (Hymenoptera: Braconidae).</title>
        <authorList>
            <person name="Pinto B.J."/>
            <person name="Weis J.J."/>
            <person name="Gamble T."/>
            <person name="Ode P.J."/>
            <person name="Paul R."/>
            <person name="Zaspel J.M."/>
        </authorList>
    </citation>
    <scope>NUCLEOTIDE SEQUENCE [LARGE SCALE GENOMIC DNA]</scope>
    <source>
        <strain evidence="1">CgM1</strain>
    </source>
</reference>
<organism evidence="1 2">
    <name type="scientific">Cotesia glomerata</name>
    <name type="common">Lepidopteran parasitic wasp</name>
    <name type="synonym">Apanteles glomeratus</name>
    <dbReference type="NCBI Taxonomy" id="32391"/>
    <lineage>
        <taxon>Eukaryota</taxon>
        <taxon>Metazoa</taxon>
        <taxon>Ecdysozoa</taxon>
        <taxon>Arthropoda</taxon>
        <taxon>Hexapoda</taxon>
        <taxon>Insecta</taxon>
        <taxon>Pterygota</taxon>
        <taxon>Neoptera</taxon>
        <taxon>Endopterygota</taxon>
        <taxon>Hymenoptera</taxon>
        <taxon>Apocrita</taxon>
        <taxon>Ichneumonoidea</taxon>
        <taxon>Braconidae</taxon>
        <taxon>Microgastrinae</taxon>
        <taxon>Cotesia</taxon>
    </lineage>
</organism>
<dbReference type="AlphaFoldDB" id="A0AAV7HZT6"/>
<dbReference type="EMBL" id="JAHXZJ010002609">
    <property type="protein sequence ID" value="KAH0539240.1"/>
    <property type="molecule type" value="Genomic_DNA"/>
</dbReference>
<evidence type="ECO:0000313" key="1">
    <source>
        <dbReference type="EMBL" id="KAH0539240.1"/>
    </source>
</evidence>
<protein>
    <submittedName>
        <fullName evidence="1">Uncharacterized protein</fullName>
    </submittedName>
</protein>